<dbReference type="EMBL" id="GBXM01074181">
    <property type="protein sequence ID" value="JAH34396.1"/>
    <property type="molecule type" value="Transcribed_RNA"/>
</dbReference>
<reference evidence="1" key="1">
    <citation type="submission" date="2014-11" db="EMBL/GenBank/DDBJ databases">
        <authorList>
            <person name="Amaro Gonzalez C."/>
        </authorList>
    </citation>
    <scope>NUCLEOTIDE SEQUENCE</scope>
</reference>
<sequence>MVRGSLENYSPVSISGSSTLAWYSETTSPLTFRRLPAGPLIQAGKAGGWTGWRVVDVPRQAAVWRSDPEEGQNAIMAWNDHSDFRRPFRYL</sequence>
<protein>
    <submittedName>
        <fullName evidence="1">Uncharacterized protein</fullName>
    </submittedName>
</protein>
<name>A0A0E9RZA7_ANGAN</name>
<proteinExistence type="predicted"/>
<organism evidence="1">
    <name type="scientific">Anguilla anguilla</name>
    <name type="common">European freshwater eel</name>
    <name type="synonym">Muraena anguilla</name>
    <dbReference type="NCBI Taxonomy" id="7936"/>
    <lineage>
        <taxon>Eukaryota</taxon>
        <taxon>Metazoa</taxon>
        <taxon>Chordata</taxon>
        <taxon>Craniata</taxon>
        <taxon>Vertebrata</taxon>
        <taxon>Euteleostomi</taxon>
        <taxon>Actinopterygii</taxon>
        <taxon>Neopterygii</taxon>
        <taxon>Teleostei</taxon>
        <taxon>Anguilliformes</taxon>
        <taxon>Anguillidae</taxon>
        <taxon>Anguilla</taxon>
    </lineage>
</organism>
<dbReference type="AlphaFoldDB" id="A0A0E9RZA7"/>
<evidence type="ECO:0000313" key="1">
    <source>
        <dbReference type="EMBL" id="JAH34396.1"/>
    </source>
</evidence>
<reference evidence="1" key="2">
    <citation type="journal article" date="2015" name="Fish Shellfish Immunol.">
        <title>Early steps in the European eel (Anguilla anguilla)-Vibrio vulnificus interaction in the gills: Role of the RtxA13 toxin.</title>
        <authorList>
            <person name="Callol A."/>
            <person name="Pajuelo D."/>
            <person name="Ebbesson L."/>
            <person name="Teles M."/>
            <person name="MacKenzie S."/>
            <person name="Amaro C."/>
        </authorList>
    </citation>
    <scope>NUCLEOTIDE SEQUENCE</scope>
</reference>
<accession>A0A0E9RZA7</accession>